<dbReference type="PROSITE" id="PS00028">
    <property type="entry name" value="ZINC_FINGER_C2H2_1"/>
    <property type="match status" value="2"/>
</dbReference>
<dbReference type="SUPFAM" id="SSF82199">
    <property type="entry name" value="SET domain"/>
    <property type="match status" value="1"/>
</dbReference>
<dbReference type="InterPro" id="IPR044416">
    <property type="entry name" value="PRDM6_PR-SET"/>
</dbReference>
<feature type="domain" description="C2H2-type" evidence="9">
    <location>
        <begin position="518"/>
        <end position="547"/>
    </location>
</feature>
<evidence type="ECO:0000256" key="2">
    <source>
        <dbReference type="ARBA" id="ARBA00022737"/>
    </source>
</evidence>
<evidence type="ECO:0000256" key="8">
    <source>
        <dbReference type="SAM" id="MobiDB-lite"/>
    </source>
</evidence>
<dbReference type="eggNOG" id="KOG2461">
    <property type="taxonomic scope" value="Eukaryota"/>
</dbReference>
<dbReference type="GO" id="GO:0008270">
    <property type="term" value="F:zinc ion binding"/>
    <property type="evidence" value="ECO:0007669"/>
    <property type="project" value="UniProtKB-KW"/>
</dbReference>
<evidence type="ECO:0000259" key="10">
    <source>
        <dbReference type="PROSITE" id="PS50280"/>
    </source>
</evidence>
<evidence type="ECO:0000313" key="11">
    <source>
        <dbReference type="EMBL" id="EEN65896.1"/>
    </source>
</evidence>
<dbReference type="Gene3D" id="2.170.270.10">
    <property type="entry name" value="SET domain"/>
    <property type="match status" value="1"/>
</dbReference>
<evidence type="ECO:0000259" key="9">
    <source>
        <dbReference type="PROSITE" id="PS50157"/>
    </source>
</evidence>
<dbReference type="Pfam" id="PF00096">
    <property type="entry name" value="zf-C2H2"/>
    <property type="match status" value="3"/>
</dbReference>
<dbReference type="Pfam" id="PF21549">
    <property type="entry name" value="PRDM2_PR"/>
    <property type="match status" value="1"/>
</dbReference>
<dbReference type="AlphaFoldDB" id="C3Y206"/>
<dbReference type="CDD" id="cd19191">
    <property type="entry name" value="PR-SET_PRDM6"/>
    <property type="match status" value="1"/>
</dbReference>
<evidence type="ECO:0008006" key="12">
    <source>
        <dbReference type="Google" id="ProtNLM"/>
    </source>
</evidence>
<feature type="region of interest" description="Disordered" evidence="8">
    <location>
        <begin position="318"/>
        <end position="425"/>
    </location>
</feature>
<organism>
    <name type="scientific">Branchiostoma floridae</name>
    <name type="common">Florida lancelet</name>
    <name type="synonym">Amphioxus</name>
    <dbReference type="NCBI Taxonomy" id="7739"/>
    <lineage>
        <taxon>Eukaryota</taxon>
        <taxon>Metazoa</taxon>
        <taxon>Chordata</taxon>
        <taxon>Cephalochordata</taxon>
        <taxon>Leptocardii</taxon>
        <taxon>Amphioxiformes</taxon>
        <taxon>Branchiostomatidae</taxon>
        <taxon>Branchiostoma</taxon>
    </lineage>
</organism>
<dbReference type="InParanoid" id="C3Y206"/>
<dbReference type="eggNOG" id="KOG1721">
    <property type="taxonomic scope" value="Eukaryota"/>
</dbReference>
<feature type="compositionally biased region" description="Acidic residues" evidence="8">
    <location>
        <begin position="549"/>
        <end position="561"/>
    </location>
</feature>
<feature type="domain" description="C2H2-type" evidence="9">
    <location>
        <begin position="462"/>
        <end position="489"/>
    </location>
</feature>
<protein>
    <recommendedName>
        <fullName evidence="12">Histone-lysine N-methyltransferase PRDM6</fullName>
    </recommendedName>
</protein>
<dbReference type="FunFam" id="3.30.160.60:FF:001049">
    <property type="entry name" value="zinc finger protein 319"/>
    <property type="match status" value="1"/>
</dbReference>
<name>C3Y206_BRAFL</name>
<dbReference type="SUPFAM" id="SSF57667">
    <property type="entry name" value="beta-beta-alpha zinc fingers"/>
    <property type="match status" value="2"/>
</dbReference>
<dbReference type="InterPro" id="IPR001214">
    <property type="entry name" value="SET_dom"/>
</dbReference>
<evidence type="ECO:0000256" key="7">
    <source>
        <dbReference type="PROSITE-ProRule" id="PRU00042"/>
    </source>
</evidence>
<accession>C3Y206</accession>
<feature type="compositionally biased region" description="Polar residues" evidence="8">
    <location>
        <begin position="393"/>
        <end position="403"/>
    </location>
</feature>
<dbReference type="EMBL" id="GG666480">
    <property type="protein sequence ID" value="EEN65896.1"/>
    <property type="molecule type" value="Genomic_DNA"/>
</dbReference>
<gene>
    <name evidence="11" type="ORF">BRAFLDRAFT_90731</name>
</gene>
<dbReference type="FunFam" id="3.30.160.60:FF:000868">
    <property type="entry name" value="putative histone-lysine N-methyltransferase PRDM6"/>
    <property type="match status" value="1"/>
</dbReference>
<dbReference type="SMART" id="SM00317">
    <property type="entry name" value="SET"/>
    <property type="match status" value="1"/>
</dbReference>
<keyword evidence="2" id="KW-0677">Repeat</keyword>
<feature type="compositionally biased region" description="Polar residues" evidence="8">
    <location>
        <begin position="350"/>
        <end position="374"/>
    </location>
</feature>
<proteinExistence type="predicted"/>
<evidence type="ECO:0000256" key="4">
    <source>
        <dbReference type="ARBA" id="ARBA00022833"/>
    </source>
</evidence>
<dbReference type="InterPro" id="IPR013087">
    <property type="entry name" value="Znf_C2H2_type"/>
</dbReference>
<dbReference type="Gene3D" id="3.30.160.60">
    <property type="entry name" value="Classic Zinc Finger"/>
    <property type="match status" value="3"/>
</dbReference>
<evidence type="ECO:0000256" key="6">
    <source>
        <dbReference type="ARBA" id="ARBA00023163"/>
    </source>
</evidence>
<feature type="domain" description="SET" evidence="10">
    <location>
        <begin position="184"/>
        <end position="300"/>
    </location>
</feature>
<dbReference type="GO" id="GO:0042054">
    <property type="term" value="F:histone methyltransferase activity"/>
    <property type="evidence" value="ECO:0007669"/>
    <property type="project" value="InterPro"/>
</dbReference>
<evidence type="ECO:0000256" key="5">
    <source>
        <dbReference type="ARBA" id="ARBA00023015"/>
    </source>
</evidence>
<keyword evidence="5" id="KW-0805">Transcription regulation</keyword>
<feature type="compositionally biased region" description="Polar residues" evidence="8">
    <location>
        <begin position="413"/>
        <end position="425"/>
    </location>
</feature>
<evidence type="ECO:0000256" key="1">
    <source>
        <dbReference type="ARBA" id="ARBA00022723"/>
    </source>
</evidence>
<dbReference type="SMART" id="SM00355">
    <property type="entry name" value="ZnF_C2H2"/>
    <property type="match status" value="4"/>
</dbReference>
<feature type="compositionally biased region" description="Polar residues" evidence="8">
    <location>
        <begin position="323"/>
        <end position="339"/>
    </location>
</feature>
<dbReference type="InterPro" id="IPR050331">
    <property type="entry name" value="Zinc_finger"/>
</dbReference>
<dbReference type="FunFam" id="2.170.270.10:FF:000023">
    <property type="entry name" value="putative histone-lysine N-methyltransferase PRDM6"/>
    <property type="match status" value="1"/>
</dbReference>
<keyword evidence="6" id="KW-0804">Transcription</keyword>
<sequence>MDVLPSEHQTLILTNNGTDIGFPYLTAQDMSIMLVQLPSNTNNPPSDGVWCVPRLSITVRPGVSDRRLTGEWPQPPRGQHCSCETTMMQVHQPDVVLLARTYSFTPEDVDFYLYGRNPVRTVQLPGLKRKPQDPQWCDLCKEDHQGECPVHGPLHSLRRMVSGAPTDQKQHYQQYPYAVTSLPDEVTLCHSSIPGEGYGICATRTIPVGTWIGPYEGVRMRSGEIPCAVKTTHFWEMYDNGMFNHYIDGTDVRRASWMRYIRCARHRAEQNMVATQYKGCIFYKIFREIKTGEELLVWYDPDSYIQFMGVPLGRRIKDEDTPPSVTMVLQKSGSQSSSEMETDKIETDSSDTASLNGHAASSQNRSSRYNSFRTNPPKHTGIFSARPSRQRRPNNTVTQSSPDQAEVLGQRDAQGTSQLSSSGRNSDFSDWNLWKCGQCFKTFTQRVLLQMHVCSRNPDRPYQCGHCTQAFSQPIDLRNHVVTHSSDRPFKCGYCGRAFAGATTLNNHIRTHTGERPFRCGKCKRRFSQATQLSRHQRTSGDCQQEPGNETETDEQSEASA</sequence>
<feature type="domain" description="C2H2-type" evidence="9">
    <location>
        <begin position="490"/>
        <end position="517"/>
    </location>
</feature>
<dbReference type="PROSITE" id="PS50280">
    <property type="entry name" value="SET"/>
    <property type="match status" value="1"/>
</dbReference>
<feature type="region of interest" description="Disordered" evidence="8">
    <location>
        <begin position="531"/>
        <end position="561"/>
    </location>
</feature>
<dbReference type="FunFam" id="3.30.160.60:FF:000778">
    <property type="entry name" value="PR/SET domain 6"/>
    <property type="match status" value="1"/>
</dbReference>
<feature type="compositionally biased region" description="Polar residues" evidence="8">
    <location>
        <begin position="531"/>
        <end position="548"/>
    </location>
</feature>
<dbReference type="InterPro" id="IPR046341">
    <property type="entry name" value="SET_dom_sf"/>
</dbReference>
<keyword evidence="3 7" id="KW-0863">Zinc-finger</keyword>
<dbReference type="InterPro" id="IPR036236">
    <property type="entry name" value="Znf_C2H2_sf"/>
</dbReference>
<keyword evidence="1" id="KW-0479">Metal-binding</keyword>
<dbReference type="PANTHER" id="PTHR16515">
    <property type="entry name" value="PR DOMAIN ZINC FINGER PROTEIN"/>
    <property type="match status" value="1"/>
</dbReference>
<keyword evidence="4" id="KW-0862">Zinc</keyword>
<reference evidence="11" key="1">
    <citation type="journal article" date="2008" name="Nature">
        <title>The amphioxus genome and the evolution of the chordate karyotype.</title>
        <authorList>
            <consortium name="US DOE Joint Genome Institute (JGI-PGF)"/>
            <person name="Putnam N.H."/>
            <person name="Butts T."/>
            <person name="Ferrier D.E.K."/>
            <person name="Furlong R.F."/>
            <person name="Hellsten U."/>
            <person name="Kawashima T."/>
            <person name="Robinson-Rechavi M."/>
            <person name="Shoguchi E."/>
            <person name="Terry A."/>
            <person name="Yu J.-K."/>
            <person name="Benito-Gutierrez E.L."/>
            <person name="Dubchak I."/>
            <person name="Garcia-Fernandez J."/>
            <person name="Gibson-Brown J.J."/>
            <person name="Grigoriev I.V."/>
            <person name="Horton A.C."/>
            <person name="de Jong P.J."/>
            <person name="Jurka J."/>
            <person name="Kapitonov V.V."/>
            <person name="Kohara Y."/>
            <person name="Kuroki Y."/>
            <person name="Lindquist E."/>
            <person name="Lucas S."/>
            <person name="Osoegawa K."/>
            <person name="Pennacchio L.A."/>
            <person name="Salamov A.A."/>
            <person name="Satou Y."/>
            <person name="Sauka-Spengler T."/>
            <person name="Schmutz J."/>
            <person name="Shin-I T."/>
            <person name="Toyoda A."/>
            <person name="Bronner-Fraser M."/>
            <person name="Fujiyama A."/>
            <person name="Holland L.Z."/>
            <person name="Holland P.W.H."/>
            <person name="Satoh N."/>
            <person name="Rokhsar D.S."/>
        </authorList>
    </citation>
    <scope>NUCLEOTIDE SEQUENCE [LARGE SCALE GENOMIC DNA]</scope>
    <source>
        <strain evidence="11">S238N-H82</strain>
        <tissue evidence="11">Testes</tissue>
    </source>
</reference>
<dbReference type="PROSITE" id="PS50157">
    <property type="entry name" value="ZINC_FINGER_C2H2_2"/>
    <property type="match status" value="4"/>
</dbReference>
<dbReference type="PANTHER" id="PTHR16515:SF22">
    <property type="entry name" value="HISTONE-LYSINE N-METHYLTRANSFERASE PRDM6-RELATED"/>
    <property type="match status" value="1"/>
</dbReference>
<evidence type="ECO:0000256" key="3">
    <source>
        <dbReference type="ARBA" id="ARBA00022771"/>
    </source>
</evidence>
<feature type="domain" description="C2H2-type" evidence="9">
    <location>
        <begin position="434"/>
        <end position="461"/>
    </location>
</feature>